<dbReference type="RefSeq" id="WP_062409534.1">
    <property type="nucleotide sequence ID" value="NZ_BJCS01000010.1"/>
</dbReference>
<dbReference type="Pfam" id="PF00072">
    <property type="entry name" value="Response_reg"/>
    <property type="match status" value="1"/>
</dbReference>
<dbReference type="GO" id="GO:0003677">
    <property type="term" value="F:DNA binding"/>
    <property type="evidence" value="ECO:0007669"/>
    <property type="project" value="UniProtKB-KW"/>
</dbReference>
<keyword evidence="11" id="KW-1185">Reference proteome</keyword>
<evidence type="ECO:0000256" key="1">
    <source>
        <dbReference type="ARBA" id="ARBA00004496"/>
    </source>
</evidence>
<keyword evidence="2 9" id="KW-0963">Cytoplasm</keyword>
<accession>A0A0U2MZ62</accession>
<dbReference type="STRING" id="162209.IJ22_32860"/>
<reference evidence="11" key="1">
    <citation type="submission" date="2015-12" db="EMBL/GenBank/DDBJ databases">
        <title>Complete genome sequences of two moderately thermophilic Paenibacillus species.</title>
        <authorList>
            <person name="Butler R.III."/>
            <person name="Wang J."/>
            <person name="Stark B.C."/>
            <person name="Pombert J.-F."/>
        </authorList>
    </citation>
    <scope>NUCLEOTIDE SEQUENCE [LARGE SCALE GENOMIC DNA]</scope>
    <source>
        <strain evidence="11">32O-Y</strain>
    </source>
</reference>
<dbReference type="KEGG" id="pnp:IJ22_32860"/>
<proteinExistence type="predicted"/>
<dbReference type="CDD" id="cd19925">
    <property type="entry name" value="REC_citrate_TCS"/>
    <property type="match status" value="1"/>
</dbReference>
<dbReference type="InterPro" id="IPR036390">
    <property type="entry name" value="WH_DNA-bd_sf"/>
</dbReference>
<dbReference type="GO" id="GO:0003700">
    <property type="term" value="F:DNA-binding transcription factor activity"/>
    <property type="evidence" value="ECO:0007669"/>
    <property type="project" value="InterPro"/>
</dbReference>
<dbReference type="PANTHER" id="PTHR45526">
    <property type="entry name" value="TRANSCRIPTIONAL REGULATORY PROTEIN DPIA"/>
    <property type="match status" value="1"/>
</dbReference>
<dbReference type="InterPro" id="IPR011006">
    <property type="entry name" value="CheY-like_superfamily"/>
</dbReference>
<reference evidence="10 11" key="2">
    <citation type="journal article" date="2016" name="Genome Announc.">
        <title>Complete Genome Sequences of Two Interactive Moderate Thermophiles, Paenibacillus napthalenovorans 32O-Y and Paenibacillus sp. 32O-W.</title>
        <authorList>
            <person name="Butler R.R.III."/>
            <person name="Wang J."/>
            <person name="Stark B.C."/>
            <person name="Pombert J.F."/>
        </authorList>
    </citation>
    <scope>NUCLEOTIDE SEQUENCE [LARGE SCALE GENOMIC DNA]</scope>
    <source>
        <strain evidence="10 11">32O-Y</strain>
    </source>
</reference>
<dbReference type="SUPFAM" id="SSF52172">
    <property type="entry name" value="CheY-like"/>
    <property type="match status" value="1"/>
</dbReference>
<dbReference type="GO" id="GO:0005737">
    <property type="term" value="C:cytoplasm"/>
    <property type="evidence" value="ECO:0007669"/>
    <property type="project" value="UniProtKB-SubCell"/>
</dbReference>
<dbReference type="AlphaFoldDB" id="A0A0U2MZ62"/>
<dbReference type="PATRIC" id="fig|162209.4.peg.3512"/>
<dbReference type="InterPro" id="IPR051271">
    <property type="entry name" value="2C-system_Tx_regulators"/>
</dbReference>
<dbReference type="GO" id="GO:0000156">
    <property type="term" value="F:phosphorelay response regulator activity"/>
    <property type="evidence" value="ECO:0007669"/>
    <property type="project" value="TreeGrafter"/>
</dbReference>
<dbReference type="PANTHER" id="PTHR45526:SF1">
    <property type="entry name" value="TRANSCRIPTIONAL REGULATORY PROTEIN DCUR-RELATED"/>
    <property type="match status" value="1"/>
</dbReference>
<evidence type="ECO:0000256" key="6">
    <source>
        <dbReference type="ARBA" id="ARBA00023125"/>
    </source>
</evidence>
<keyword evidence="5 9" id="KW-0805">Transcription regulation</keyword>
<keyword evidence="6 9" id="KW-0238">DNA-binding</keyword>
<evidence type="ECO:0000256" key="8">
    <source>
        <dbReference type="ARBA" id="ARBA00023163"/>
    </source>
</evidence>
<organism evidence="10 11">
    <name type="scientific">Paenibacillus naphthalenovorans</name>
    <dbReference type="NCBI Taxonomy" id="162209"/>
    <lineage>
        <taxon>Bacteria</taxon>
        <taxon>Bacillati</taxon>
        <taxon>Bacillota</taxon>
        <taxon>Bacilli</taxon>
        <taxon>Bacillales</taxon>
        <taxon>Paenibacillaceae</taxon>
        <taxon>Paenibacillus</taxon>
    </lineage>
</organism>
<dbReference type="InterPro" id="IPR001789">
    <property type="entry name" value="Sig_transdc_resp-reg_receiver"/>
</dbReference>
<keyword evidence="4 9" id="KW-0902">Two-component regulatory system</keyword>
<name>A0A0U2MZ62_9BACL</name>
<evidence type="ECO:0000256" key="5">
    <source>
        <dbReference type="ARBA" id="ARBA00023015"/>
    </source>
</evidence>
<evidence type="ECO:0000256" key="9">
    <source>
        <dbReference type="PIRNR" id="PIRNR006171"/>
    </source>
</evidence>
<keyword evidence="8 9" id="KW-0804">Transcription</keyword>
<dbReference type="EMBL" id="CP013652">
    <property type="protein sequence ID" value="ALS23647.1"/>
    <property type="molecule type" value="Genomic_DNA"/>
</dbReference>
<dbReference type="InterPro" id="IPR024187">
    <property type="entry name" value="Sig_transdc_resp-reg_cit/mal"/>
</dbReference>
<evidence type="ECO:0000256" key="7">
    <source>
        <dbReference type="ARBA" id="ARBA00023159"/>
    </source>
</evidence>
<dbReference type="PIRSF" id="PIRSF006171">
    <property type="entry name" value="RR_citrat_malat"/>
    <property type="match status" value="1"/>
</dbReference>
<dbReference type="PROSITE" id="PS50110">
    <property type="entry name" value="RESPONSE_REGULATORY"/>
    <property type="match status" value="1"/>
</dbReference>
<gene>
    <name evidence="10" type="ORF">IJ22_32860</name>
</gene>
<protein>
    <recommendedName>
        <fullName evidence="9">Transcriptional regulatory protein</fullName>
    </recommendedName>
</protein>
<dbReference type="SMART" id="SM00448">
    <property type="entry name" value="REC"/>
    <property type="match status" value="1"/>
</dbReference>
<dbReference type="Proteomes" id="UP000061660">
    <property type="component" value="Chromosome"/>
</dbReference>
<dbReference type="Gene3D" id="3.40.50.2300">
    <property type="match status" value="1"/>
</dbReference>
<evidence type="ECO:0000256" key="2">
    <source>
        <dbReference type="ARBA" id="ARBA00022490"/>
    </source>
</evidence>
<evidence type="ECO:0000313" key="10">
    <source>
        <dbReference type="EMBL" id="ALS23647.1"/>
    </source>
</evidence>
<sequence length="228" mass="26212">MLLKVLIIEDDPMVSSINQKYLNKIDLVECVGSARNGQEAMERIVELAPDVILLDIYMPSMNGLELLREIRRQSIEVDVILITAADHPQIIEESMRLGIVDYIIKPFDFDRFRSALETLKKRHLLFRQHTNLNQQLLDSLYAKSNPKRSGGEETEVPKGIDPITLQMIRDTLANSGQPLSAQDIADQLMLSRITTRKYLEYLCEIDEIMLELKYSSKGRPTKLYVYND</sequence>
<evidence type="ECO:0000256" key="3">
    <source>
        <dbReference type="ARBA" id="ARBA00022553"/>
    </source>
</evidence>
<evidence type="ECO:0000313" key="11">
    <source>
        <dbReference type="Proteomes" id="UP000061660"/>
    </source>
</evidence>
<keyword evidence="3" id="KW-0597">Phosphoprotein</keyword>
<keyword evidence="7 9" id="KW-0010">Activator</keyword>
<dbReference type="OrthoDB" id="9759232at2"/>
<comment type="subcellular location">
    <subcellularLocation>
        <location evidence="1 9">Cytoplasm</location>
    </subcellularLocation>
</comment>
<dbReference type="Pfam" id="PF20714">
    <property type="entry name" value="HTH_64"/>
    <property type="match status" value="1"/>
</dbReference>
<dbReference type="SUPFAM" id="SSF46785">
    <property type="entry name" value="Winged helix' DNA-binding domain"/>
    <property type="match status" value="1"/>
</dbReference>
<evidence type="ECO:0000256" key="4">
    <source>
        <dbReference type="ARBA" id="ARBA00023012"/>
    </source>
</evidence>
<dbReference type="InterPro" id="IPR048714">
    <property type="entry name" value="DpiA-like_HTH"/>
</dbReference>